<protein>
    <recommendedName>
        <fullName evidence="3">ACT domain-containing protein</fullName>
    </recommendedName>
</protein>
<dbReference type="CDD" id="cd04905">
    <property type="entry name" value="ACT_CM-PDT"/>
    <property type="match status" value="1"/>
</dbReference>
<name>A0A5N6KVX4_9ROSI</name>
<gene>
    <name evidence="1" type="ORF">FH972_023693</name>
</gene>
<keyword evidence="2" id="KW-1185">Reference proteome</keyword>
<reference evidence="1 2" key="1">
    <citation type="submission" date="2019-06" db="EMBL/GenBank/DDBJ databases">
        <title>A chromosomal-level reference genome of Carpinus fangiana (Coryloideae, Betulaceae).</title>
        <authorList>
            <person name="Yang X."/>
            <person name="Wang Z."/>
            <person name="Zhang L."/>
            <person name="Hao G."/>
            <person name="Liu J."/>
            <person name="Yang Y."/>
        </authorList>
    </citation>
    <scope>NUCLEOTIDE SEQUENCE [LARGE SCALE GENOMIC DNA]</scope>
    <source>
        <strain evidence="1">Cfa_2016G</strain>
        <tissue evidence="1">Leaf</tissue>
    </source>
</reference>
<comment type="caution">
    <text evidence="1">The sequence shown here is derived from an EMBL/GenBank/DDBJ whole genome shotgun (WGS) entry which is preliminary data.</text>
</comment>
<dbReference type="Gene3D" id="3.30.70.260">
    <property type="match status" value="1"/>
</dbReference>
<dbReference type="EMBL" id="VIBQ01000014">
    <property type="protein sequence ID" value="KAB8349675.1"/>
    <property type="molecule type" value="Genomic_DNA"/>
</dbReference>
<proteinExistence type="predicted"/>
<evidence type="ECO:0000313" key="2">
    <source>
        <dbReference type="Proteomes" id="UP000327013"/>
    </source>
</evidence>
<dbReference type="PANTHER" id="PTHR21022:SF19">
    <property type="entry name" value="PREPHENATE DEHYDRATASE-RELATED"/>
    <property type="match status" value="1"/>
</dbReference>
<sequence length="241" mass="25172">MAQDTPTAVAFLGPEASYTHQEIAPATDTLGAGERLDECAAISSAATLALHPGKLRIALTGLEDSAANVTRFVVLAHEDAVGGVGGKGAGVLGVEEEGKGRVKALLAFSLAEEGQKAPAGALAKSLAVLARHRLDMTSIAARPSGRAAWDYVFVVEVEVPQDGGRDGWGLVEEALKDVRDVAGEARCCGLWRFDESEGNDARGVKNSCHLGEPYLWRVSTGSRNGLFLILCAILSTSSAFL</sequence>
<dbReference type="GO" id="GO:0005737">
    <property type="term" value="C:cytoplasm"/>
    <property type="evidence" value="ECO:0007669"/>
    <property type="project" value="TreeGrafter"/>
</dbReference>
<evidence type="ECO:0008006" key="3">
    <source>
        <dbReference type="Google" id="ProtNLM"/>
    </source>
</evidence>
<dbReference type="GO" id="GO:0009094">
    <property type="term" value="P:L-phenylalanine biosynthetic process"/>
    <property type="evidence" value="ECO:0007669"/>
    <property type="project" value="TreeGrafter"/>
</dbReference>
<accession>A0A5N6KVX4</accession>
<dbReference type="OrthoDB" id="983542at2759"/>
<dbReference type="SUPFAM" id="SSF55021">
    <property type="entry name" value="ACT-like"/>
    <property type="match status" value="1"/>
</dbReference>
<organism evidence="1 2">
    <name type="scientific">Carpinus fangiana</name>
    <dbReference type="NCBI Taxonomy" id="176857"/>
    <lineage>
        <taxon>Eukaryota</taxon>
        <taxon>Viridiplantae</taxon>
        <taxon>Streptophyta</taxon>
        <taxon>Embryophyta</taxon>
        <taxon>Tracheophyta</taxon>
        <taxon>Spermatophyta</taxon>
        <taxon>Magnoliopsida</taxon>
        <taxon>eudicotyledons</taxon>
        <taxon>Gunneridae</taxon>
        <taxon>Pentapetalae</taxon>
        <taxon>rosids</taxon>
        <taxon>fabids</taxon>
        <taxon>Fagales</taxon>
        <taxon>Betulaceae</taxon>
        <taxon>Carpinus</taxon>
    </lineage>
</organism>
<dbReference type="GO" id="GO:0004664">
    <property type="term" value="F:prephenate dehydratase activity"/>
    <property type="evidence" value="ECO:0007669"/>
    <property type="project" value="TreeGrafter"/>
</dbReference>
<dbReference type="InterPro" id="IPR045865">
    <property type="entry name" value="ACT-like_dom_sf"/>
</dbReference>
<evidence type="ECO:0000313" key="1">
    <source>
        <dbReference type="EMBL" id="KAB8349675.1"/>
    </source>
</evidence>
<dbReference type="Proteomes" id="UP000327013">
    <property type="component" value="Unassembled WGS sequence"/>
</dbReference>
<dbReference type="AlphaFoldDB" id="A0A5N6KVX4"/>
<dbReference type="PANTHER" id="PTHR21022">
    <property type="entry name" value="PREPHENATE DEHYDRATASE P PROTEIN"/>
    <property type="match status" value="1"/>
</dbReference>